<name>A0A2M4B0N9_9DIPT</name>
<proteinExistence type="predicted"/>
<accession>A0A2M4B0N9</accession>
<sequence length="92" mass="10341">MPSAQSSLLLYTFALFLNFLKFVIEAKFYNWTISFSTRPYLLLPPPPPTPSHLPRRTHPNLHEDKNLYPCGFQVTKFSPPAKAAVVGGGCTF</sequence>
<dbReference type="AlphaFoldDB" id="A0A2M4B0N9"/>
<protein>
    <submittedName>
        <fullName evidence="1">Putative secreted protein</fullName>
    </submittedName>
</protein>
<organism evidence="1">
    <name type="scientific">Anopheles triannulatus</name>
    <dbReference type="NCBI Taxonomy" id="58253"/>
    <lineage>
        <taxon>Eukaryota</taxon>
        <taxon>Metazoa</taxon>
        <taxon>Ecdysozoa</taxon>
        <taxon>Arthropoda</taxon>
        <taxon>Hexapoda</taxon>
        <taxon>Insecta</taxon>
        <taxon>Pterygota</taxon>
        <taxon>Neoptera</taxon>
        <taxon>Endopterygota</taxon>
        <taxon>Diptera</taxon>
        <taxon>Nematocera</taxon>
        <taxon>Culicoidea</taxon>
        <taxon>Culicidae</taxon>
        <taxon>Anophelinae</taxon>
        <taxon>Anopheles</taxon>
    </lineage>
</organism>
<reference evidence="1" key="1">
    <citation type="submission" date="2018-01" db="EMBL/GenBank/DDBJ databases">
        <title>An insight into the sialome of Amazonian anophelines.</title>
        <authorList>
            <person name="Ribeiro J.M."/>
            <person name="Scarpassa V."/>
            <person name="Calvo E."/>
        </authorList>
    </citation>
    <scope>NUCLEOTIDE SEQUENCE</scope>
    <source>
        <tissue evidence="1">Salivary glands</tissue>
    </source>
</reference>
<dbReference type="EMBL" id="GGFK01013285">
    <property type="protein sequence ID" value="MBW46606.1"/>
    <property type="molecule type" value="Transcribed_RNA"/>
</dbReference>
<evidence type="ECO:0000313" key="1">
    <source>
        <dbReference type="EMBL" id="MBW46606.1"/>
    </source>
</evidence>